<dbReference type="Proteomes" id="UP000663844">
    <property type="component" value="Unassembled WGS sequence"/>
</dbReference>
<dbReference type="GO" id="GO:0008017">
    <property type="term" value="F:microtubule binding"/>
    <property type="evidence" value="ECO:0007669"/>
    <property type="project" value="InterPro"/>
</dbReference>
<dbReference type="Gene3D" id="3.10.20.230">
    <property type="entry name" value="Doublecortin domain"/>
    <property type="match status" value="1"/>
</dbReference>
<dbReference type="PANTHER" id="PTHR46302">
    <property type="entry name" value="DOUBLECORTIN DOMAIN-CONTAINING PROTEIN 1"/>
    <property type="match status" value="1"/>
</dbReference>
<accession>A0A820PYI9</accession>
<dbReference type="PROSITE" id="PS50309">
    <property type="entry name" value="DC"/>
    <property type="match status" value="1"/>
</dbReference>
<evidence type="ECO:0000313" key="3">
    <source>
        <dbReference type="Proteomes" id="UP000663844"/>
    </source>
</evidence>
<protein>
    <recommendedName>
        <fullName evidence="1">Doublecortin domain-containing protein</fullName>
    </recommendedName>
</protein>
<feature type="non-terminal residue" evidence="2">
    <location>
        <position position="1"/>
    </location>
</feature>
<dbReference type="SUPFAM" id="SSF89837">
    <property type="entry name" value="Doublecortin (DC)"/>
    <property type="match status" value="1"/>
</dbReference>
<dbReference type="EMBL" id="CAJOAZ010028080">
    <property type="protein sequence ID" value="CAF4414553.1"/>
    <property type="molecule type" value="Genomic_DNA"/>
</dbReference>
<comment type="caution">
    <text evidence="2">The sequence shown here is derived from an EMBL/GenBank/DDBJ whole genome shotgun (WGS) entry which is preliminary data.</text>
</comment>
<dbReference type="Pfam" id="PF03607">
    <property type="entry name" value="DCX"/>
    <property type="match status" value="1"/>
</dbReference>
<feature type="domain" description="Doublecortin" evidence="1">
    <location>
        <begin position="1"/>
        <end position="47"/>
    </location>
</feature>
<proteinExistence type="predicted"/>
<feature type="non-terminal residue" evidence="2">
    <location>
        <position position="90"/>
    </location>
</feature>
<name>A0A820PYI9_9BILA</name>
<dbReference type="InterPro" id="IPR043188">
    <property type="entry name" value="DCDC1"/>
</dbReference>
<organism evidence="2 3">
    <name type="scientific">Adineta steineri</name>
    <dbReference type="NCBI Taxonomy" id="433720"/>
    <lineage>
        <taxon>Eukaryota</taxon>
        <taxon>Metazoa</taxon>
        <taxon>Spiralia</taxon>
        <taxon>Gnathifera</taxon>
        <taxon>Rotifera</taxon>
        <taxon>Eurotatoria</taxon>
        <taxon>Bdelloidea</taxon>
        <taxon>Adinetida</taxon>
        <taxon>Adinetidae</taxon>
        <taxon>Adineta</taxon>
    </lineage>
</organism>
<evidence type="ECO:0000259" key="1">
    <source>
        <dbReference type="PROSITE" id="PS50309"/>
    </source>
</evidence>
<dbReference type="InterPro" id="IPR003533">
    <property type="entry name" value="Doublecortin_dom"/>
</dbReference>
<dbReference type="GO" id="GO:0035556">
    <property type="term" value="P:intracellular signal transduction"/>
    <property type="evidence" value="ECO:0007669"/>
    <property type="project" value="InterPro"/>
</dbReference>
<gene>
    <name evidence="2" type="ORF">OXD698_LOCUS52247</name>
</gene>
<reference evidence="2" key="1">
    <citation type="submission" date="2021-02" db="EMBL/GenBank/DDBJ databases">
        <authorList>
            <person name="Nowell W R."/>
        </authorList>
    </citation>
    <scope>NUCLEOTIDE SEQUENCE</scope>
</reference>
<dbReference type="AlphaFoldDB" id="A0A820PYI9"/>
<dbReference type="InterPro" id="IPR036572">
    <property type="entry name" value="Doublecortin_dom_sf"/>
</dbReference>
<dbReference type="GO" id="GO:1902412">
    <property type="term" value="P:regulation of mitotic cytokinesis"/>
    <property type="evidence" value="ECO:0007669"/>
    <property type="project" value="InterPro"/>
</dbReference>
<evidence type="ECO:0000313" key="2">
    <source>
        <dbReference type="EMBL" id="CAF4414553.1"/>
    </source>
</evidence>
<dbReference type="GO" id="GO:0030496">
    <property type="term" value="C:midbody"/>
    <property type="evidence" value="ECO:0007669"/>
    <property type="project" value="TreeGrafter"/>
</dbReference>
<sequence>ILQYATEKLHMSSAARRLFDINGQEIYREEDIQSNQEYFASSGENFKNPYKSIKMQTEYGLNSTWTMNGLQTNTTKPKSFTTTVTISERL</sequence>
<dbReference type="PANTHER" id="PTHR46302:SF3">
    <property type="entry name" value="DOUBLECORTIN DOMAIN-CONTAINING PROTEIN 1"/>
    <property type="match status" value="1"/>
</dbReference>